<dbReference type="SUPFAM" id="SSF53686">
    <property type="entry name" value="Tryptophan synthase beta subunit-like PLP-dependent enzymes"/>
    <property type="match status" value="1"/>
</dbReference>
<dbReference type="CDD" id="cd01562">
    <property type="entry name" value="Thr-dehyd"/>
    <property type="match status" value="1"/>
</dbReference>
<dbReference type="EMBL" id="QBKA01000002">
    <property type="protein sequence ID" value="RDC59318.1"/>
    <property type="molecule type" value="Genomic_DNA"/>
</dbReference>
<comment type="similarity">
    <text evidence="2">Belongs to the serine/threonine dehydratase family.</text>
</comment>
<evidence type="ECO:0000256" key="4">
    <source>
        <dbReference type="ARBA" id="ARBA00023239"/>
    </source>
</evidence>
<evidence type="ECO:0000259" key="6">
    <source>
        <dbReference type="PROSITE" id="PS51671"/>
    </source>
</evidence>
<feature type="domain" description="ACT" evidence="6">
    <location>
        <begin position="373"/>
        <end position="450"/>
    </location>
</feature>
<evidence type="ECO:0000313" key="8">
    <source>
        <dbReference type="Proteomes" id="UP000253727"/>
    </source>
</evidence>
<dbReference type="InterPro" id="IPR050147">
    <property type="entry name" value="Ser/Thr_Dehydratase"/>
</dbReference>
<dbReference type="GO" id="GO:0030170">
    <property type="term" value="F:pyridoxal phosphate binding"/>
    <property type="evidence" value="ECO:0007669"/>
    <property type="project" value="UniProtKB-ARBA"/>
</dbReference>
<dbReference type="Gene3D" id="3.30.70.260">
    <property type="match status" value="1"/>
</dbReference>
<dbReference type="FunFam" id="3.40.50.1100:FF:000005">
    <property type="entry name" value="Threonine dehydratase catabolic"/>
    <property type="match status" value="1"/>
</dbReference>
<dbReference type="FunFam" id="3.40.50.1100:FF:000007">
    <property type="entry name" value="L-threonine dehydratase catabolic TdcB"/>
    <property type="match status" value="1"/>
</dbReference>
<dbReference type="NCBIfam" id="NF005600">
    <property type="entry name" value="PRK07334.1"/>
    <property type="match status" value="1"/>
</dbReference>
<dbReference type="PANTHER" id="PTHR48078">
    <property type="entry name" value="THREONINE DEHYDRATASE, MITOCHONDRIAL-RELATED"/>
    <property type="match status" value="1"/>
</dbReference>
<keyword evidence="8" id="KW-1185">Reference proteome</keyword>
<comment type="caution">
    <text evidence="7">The sequence shown here is derived from an EMBL/GenBank/DDBJ whole genome shotgun (WGS) entry which is preliminary data.</text>
</comment>
<accession>A0A369QAL5</accession>
<dbReference type="InterPro" id="IPR002912">
    <property type="entry name" value="ACT_dom"/>
</dbReference>
<protein>
    <submittedName>
        <fullName evidence="7">Threonine ammonia-lyase</fullName>
        <ecNumber evidence="7">4.3.1.19</ecNumber>
    </submittedName>
</protein>
<name>A0A369QAL5_9SPHN</name>
<dbReference type="InterPro" id="IPR044561">
    <property type="entry name" value="ACT_ThrD-II-like"/>
</dbReference>
<reference evidence="7 8" key="1">
    <citation type="submission" date="2018-04" db="EMBL/GenBank/DDBJ databases">
        <title>Altererythrobacter sp. HME9302 genome sequencing and assembly.</title>
        <authorList>
            <person name="Kang H."/>
            <person name="Kim H."/>
            <person name="Joh K."/>
        </authorList>
    </citation>
    <scope>NUCLEOTIDE SEQUENCE [LARGE SCALE GENOMIC DNA]</scope>
    <source>
        <strain evidence="7 8">HME9302</strain>
    </source>
</reference>
<proteinExistence type="inferred from homology"/>
<sequence length="450" mass="48491">MQVFTASGVSDRCGKALPSGTKRTRDWFMTTASTDKPASSPLAIHSAADLTIEDIRAAADRIHGAVVRTPTLHSKTLSDITEADVWLKFENLQFTAAYKERGALNALLLMDEERRSRGVIAASAGNHSQGLSYHGTRLGVPVTIVMPRTTPTVKVMQTESVGGNVVLHGETFDDAYKHARQLEQEMGLTFVHPFDHPHVAAGAGTVALEMFEDAPDLDCIITPIGGGGLISGMSTVARALYPDMDVIGVQAELFPSMYMSMRGEDLPCGGDTLAEGIAVKAPGDFTSSVIRDRVDDILLVSENALEEAVSLLLQIEKTVVEGAGSAGLAALLTNKERFAGKTIGLVLCGGNIDTRLLANVLLRDLARSGRLARLRITLQDRPGALFKVMREFEAHNVNIIEIYHQRIFTSLPAKGLVTDIECEARDRAQLDALITALRTKNYTVAAVESN</sequence>
<comment type="catalytic activity">
    <reaction evidence="5">
        <text>L-serine = pyruvate + NH4(+)</text>
        <dbReference type="Rhea" id="RHEA:19169"/>
        <dbReference type="ChEBI" id="CHEBI:15361"/>
        <dbReference type="ChEBI" id="CHEBI:28938"/>
        <dbReference type="ChEBI" id="CHEBI:33384"/>
        <dbReference type="EC" id="4.3.1.17"/>
    </reaction>
</comment>
<keyword evidence="4 7" id="KW-0456">Lyase</keyword>
<dbReference type="Proteomes" id="UP000253727">
    <property type="component" value="Unassembled WGS sequence"/>
</dbReference>
<evidence type="ECO:0000313" key="7">
    <source>
        <dbReference type="EMBL" id="RDC59318.1"/>
    </source>
</evidence>
<comment type="cofactor">
    <cofactor evidence="1">
        <name>pyridoxal 5'-phosphate</name>
        <dbReference type="ChEBI" id="CHEBI:597326"/>
    </cofactor>
</comment>
<dbReference type="PANTHER" id="PTHR48078:SF6">
    <property type="entry name" value="L-THREONINE DEHYDRATASE CATABOLIC TDCB"/>
    <property type="match status" value="1"/>
</dbReference>
<dbReference type="Pfam" id="PF00291">
    <property type="entry name" value="PALP"/>
    <property type="match status" value="1"/>
</dbReference>
<dbReference type="GO" id="GO:0006567">
    <property type="term" value="P:L-threonine catabolic process"/>
    <property type="evidence" value="ECO:0007669"/>
    <property type="project" value="InterPro"/>
</dbReference>
<gene>
    <name evidence="7" type="primary">ilvA</name>
    <name evidence="7" type="ORF">HME9302_00505</name>
</gene>
<dbReference type="Gene3D" id="3.40.50.1100">
    <property type="match status" value="2"/>
</dbReference>
<keyword evidence="3" id="KW-0663">Pyridoxal phosphate</keyword>
<dbReference type="InterPro" id="IPR036052">
    <property type="entry name" value="TrpB-like_PALP_sf"/>
</dbReference>
<dbReference type="InterPro" id="IPR001926">
    <property type="entry name" value="TrpB-like_PALP"/>
</dbReference>
<dbReference type="GO" id="GO:0009097">
    <property type="term" value="P:isoleucine biosynthetic process"/>
    <property type="evidence" value="ECO:0007669"/>
    <property type="project" value="TreeGrafter"/>
</dbReference>
<evidence type="ECO:0000256" key="1">
    <source>
        <dbReference type="ARBA" id="ARBA00001933"/>
    </source>
</evidence>
<dbReference type="PROSITE" id="PS51671">
    <property type="entry name" value="ACT"/>
    <property type="match status" value="1"/>
</dbReference>
<dbReference type="GO" id="GO:0003941">
    <property type="term" value="F:L-serine ammonia-lyase activity"/>
    <property type="evidence" value="ECO:0007669"/>
    <property type="project" value="UniProtKB-EC"/>
</dbReference>
<organism evidence="7 8">
    <name type="scientific">Alteripontixanthobacter maritimus</name>
    <dbReference type="NCBI Taxonomy" id="2161824"/>
    <lineage>
        <taxon>Bacteria</taxon>
        <taxon>Pseudomonadati</taxon>
        <taxon>Pseudomonadota</taxon>
        <taxon>Alphaproteobacteria</taxon>
        <taxon>Sphingomonadales</taxon>
        <taxon>Erythrobacteraceae</taxon>
        <taxon>Alteripontixanthobacter</taxon>
    </lineage>
</organism>
<evidence type="ECO:0000256" key="5">
    <source>
        <dbReference type="ARBA" id="ARBA00049406"/>
    </source>
</evidence>
<dbReference type="CDD" id="cd04886">
    <property type="entry name" value="ACT_ThrD-II-like"/>
    <property type="match status" value="1"/>
</dbReference>
<evidence type="ECO:0000256" key="2">
    <source>
        <dbReference type="ARBA" id="ARBA00010869"/>
    </source>
</evidence>
<dbReference type="GO" id="GO:0006565">
    <property type="term" value="P:L-serine catabolic process"/>
    <property type="evidence" value="ECO:0007669"/>
    <property type="project" value="TreeGrafter"/>
</dbReference>
<dbReference type="InterPro" id="IPR005789">
    <property type="entry name" value="Thr_deHydtase_catblc"/>
</dbReference>
<evidence type="ECO:0000256" key="3">
    <source>
        <dbReference type="ARBA" id="ARBA00022898"/>
    </source>
</evidence>
<dbReference type="NCBIfam" id="TIGR01127">
    <property type="entry name" value="ilvA_1Cterm"/>
    <property type="match status" value="1"/>
</dbReference>
<dbReference type="AlphaFoldDB" id="A0A369QAL5"/>
<dbReference type="GO" id="GO:0004794">
    <property type="term" value="F:threonine deaminase activity"/>
    <property type="evidence" value="ECO:0007669"/>
    <property type="project" value="UniProtKB-EC"/>
</dbReference>
<dbReference type="EC" id="4.3.1.19" evidence="7"/>
<dbReference type="Pfam" id="PF01842">
    <property type="entry name" value="ACT"/>
    <property type="match status" value="1"/>
</dbReference>